<dbReference type="RefSeq" id="XP_011210290.2">
    <property type="nucleotide sequence ID" value="XM_011211988.4"/>
</dbReference>
<keyword evidence="6" id="KW-0443">Lipid metabolism</keyword>
<evidence type="ECO:0000256" key="8">
    <source>
        <dbReference type="SAM" id="MobiDB-lite"/>
    </source>
</evidence>
<dbReference type="GO" id="GO:0006629">
    <property type="term" value="P:lipid metabolic process"/>
    <property type="evidence" value="ECO:0007669"/>
    <property type="project" value="UniProtKB-KW"/>
</dbReference>
<evidence type="ECO:0000313" key="10">
    <source>
        <dbReference type="EMBL" id="JAC51257.1"/>
    </source>
</evidence>
<dbReference type="Pfam" id="PF06775">
    <property type="entry name" value="Seipin"/>
    <property type="match status" value="1"/>
</dbReference>
<dbReference type="CTD" id="31245"/>
<gene>
    <name evidence="10" type="primary">BSCL2</name>
</gene>
<dbReference type="EMBL" id="GAKP01007699">
    <property type="protein sequence ID" value="JAC51253.1"/>
    <property type="molecule type" value="Transcribed_RNA"/>
</dbReference>
<dbReference type="GeneID" id="105230942"/>
<feature type="transmembrane region" description="Helical" evidence="9">
    <location>
        <begin position="252"/>
        <end position="277"/>
    </location>
</feature>
<evidence type="ECO:0000256" key="9">
    <source>
        <dbReference type="SAM" id="Phobius"/>
    </source>
</evidence>
<dbReference type="GO" id="GO:0005789">
    <property type="term" value="C:endoplasmic reticulum membrane"/>
    <property type="evidence" value="ECO:0007669"/>
    <property type="project" value="UniProtKB-SubCell"/>
</dbReference>
<dbReference type="GO" id="GO:0140042">
    <property type="term" value="P:lipid droplet formation"/>
    <property type="evidence" value="ECO:0007669"/>
    <property type="project" value="UniProtKB-ARBA"/>
</dbReference>
<evidence type="ECO:0000256" key="1">
    <source>
        <dbReference type="ARBA" id="ARBA00004477"/>
    </source>
</evidence>
<evidence type="ECO:0000256" key="5">
    <source>
        <dbReference type="ARBA" id="ARBA00022989"/>
    </source>
</evidence>
<dbReference type="KEGG" id="bdr:105230942"/>
<feature type="region of interest" description="Disordered" evidence="8">
    <location>
        <begin position="314"/>
        <end position="369"/>
    </location>
</feature>
<protein>
    <recommendedName>
        <fullName evidence="2">Seipin</fullName>
    </recommendedName>
</protein>
<keyword evidence="3 9" id="KW-0812">Transmembrane</keyword>
<feature type="transmembrane region" description="Helical" evidence="9">
    <location>
        <begin position="55"/>
        <end position="78"/>
    </location>
</feature>
<evidence type="ECO:0000256" key="2">
    <source>
        <dbReference type="ARBA" id="ARBA00022064"/>
    </source>
</evidence>
<sequence length="369" mass="42473">MNFILRFIVFLLDPSGLGRRLFIRPALKVGYNVYDGIKSRADEKVGTMKELVLRLGLIAFAVVLIIWIAVFMYVAFYYTYMPAISHTRPVHMQFKSCLDSTTPCTFPHAHVSLTKKQQLLMVGQAYRVVVQIEMPESPQNLELGMFMVCGEMRDTNALLRGQSCRSAMMRYRSPLIRTISTWALSPLFVLGLKEEYQRVPVEVFANYLEERQHPITDVYVEIQSQKIQFYTVSLHIVADFTGLRYIMYNWPILSAVIAISTNLFFILVIFLLSWYHWSDTTWLHNLRKKYGRITETLQGKASKAIESKSGFRDDEDLSFLDDKSNASEIEEIGGSSDSRSSSKEELLGSKPQGRNEGQQVHQRRMQEAF</sequence>
<proteinExistence type="predicted"/>
<keyword evidence="7 9" id="KW-0472">Membrane</keyword>
<reference evidence="10" key="1">
    <citation type="journal article" date="2014" name="BMC Genomics">
        <title>Characterizing the developmental transcriptome of the oriental fruit fly, Bactrocera dorsalis (Diptera: Tephritidae) through comparative genomic analysis with Drosophila melanogaster utilizing modENCODE datasets.</title>
        <authorList>
            <person name="Geib S.M."/>
            <person name="Calla B."/>
            <person name="Hall B."/>
            <person name="Hou S."/>
            <person name="Manoukis N.C."/>
        </authorList>
    </citation>
    <scope>NUCLEOTIDE SEQUENCE</scope>
    <source>
        <strain evidence="10">Punador</strain>
    </source>
</reference>
<evidence type="ECO:0000256" key="6">
    <source>
        <dbReference type="ARBA" id="ARBA00023098"/>
    </source>
</evidence>
<evidence type="ECO:0000256" key="4">
    <source>
        <dbReference type="ARBA" id="ARBA00022824"/>
    </source>
</evidence>
<dbReference type="OrthoDB" id="3990054at2759"/>
<keyword evidence="5 9" id="KW-1133">Transmembrane helix</keyword>
<dbReference type="EMBL" id="GAKP01007695">
    <property type="protein sequence ID" value="JAC51257.1"/>
    <property type="molecule type" value="Transcribed_RNA"/>
</dbReference>
<dbReference type="InterPro" id="IPR009617">
    <property type="entry name" value="Seipin"/>
</dbReference>
<dbReference type="PANTHER" id="PTHR21212">
    <property type="entry name" value="BERNARDINELLI-SEIP CONGENITAL LIPODYSTROPHY 2 HOMOLOG BSCL2 PROTEIN"/>
    <property type="match status" value="1"/>
</dbReference>
<name>A0A034WAD4_BACDO</name>
<dbReference type="PANTHER" id="PTHR21212:SF0">
    <property type="entry name" value="SEIPIN"/>
    <property type="match status" value="1"/>
</dbReference>
<evidence type="ECO:0000256" key="7">
    <source>
        <dbReference type="ARBA" id="ARBA00023136"/>
    </source>
</evidence>
<comment type="subcellular location">
    <subcellularLocation>
        <location evidence="1">Endoplasmic reticulum membrane</location>
        <topology evidence="1">Multi-pass membrane protein</topology>
    </subcellularLocation>
</comment>
<accession>A0A034WAD4</accession>
<evidence type="ECO:0000256" key="3">
    <source>
        <dbReference type="ARBA" id="ARBA00022692"/>
    </source>
</evidence>
<keyword evidence="4" id="KW-0256">Endoplasmic reticulum</keyword>
<dbReference type="CDD" id="cd23993">
    <property type="entry name" value="Seipin"/>
    <property type="match status" value="1"/>
</dbReference>
<dbReference type="AlphaFoldDB" id="A0A034WAD4"/>
<organism evidence="10">
    <name type="scientific">Bactrocera dorsalis</name>
    <name type="common">Oriental fruit fly</name>
    <name type="synonym">Dacus dorsalis</name>
    <dbReference type="NCBI Taxonomy" id="27457"/>
    <lineage>
        <taxon>Eukaryota</taxon>
        <taxon>Metazoa</taxon>
        <taxon>Ecdysozoa</taxon>
        <taxon>Arthropoda</taxon>
        <taxon>Hexapoda</taxon>
        <taxon>Insecta</taxon>
        <taxon>Pterygota</taxon>
        <taxon>Neoptera</taxon>
        <taxon>Endopterygota</taxon>
        <taxon>Diptera</taxon>
        <taxon>Brachycera</taxon>
        <taxon>Muscomorpha</taxon>
        <taxon>Tephritoidea</taxon>
        <taxon>Tephritidae</taxon>
        <taxon>Bactrocera</taxon>
        <taxon>Bactrocera</taxon>
    </lineage>
</organism>
<dbReference type="EMBL" id="GAKP01007697">
    <property type="protein sequence ID" value="JAC51255.1"/>
    <property type="molecule type" value="Transcribed_RNA"/>
</dbReference>
<dbReference type="EMBL" id="GAKP01007693">
    <property type="protein sequence ID" value="JAC51259.1"/>
    <property type="molecule type" value="Transcribed_RNA"/>
</dbReference>